<dbReference type="Pfam" id="PF13719">
    <property type="entry name" value="Zn_ribbon_5"/>
    <property type="match status" value="1"/>
</dbReference>
<name>A0A382FSZ8_9ZZZZ</name>
<proteinExistence type="predicted"/>
<dbReference type="AlphaFoldDB" id="A0A382FSZ8"/>
<sequence>MKPSFDIRFLCRCSECDTVFRLAASQLASHAGLVRCGDCGTVFNAAWNLVDEIPNPVESSTPVAPIQSIRHGRDNTLVETNENEGDGPGFAADERLFSLDDQLRQDLQLGADDPGALEEIRRTLSQTDTATRPEERRIHSEHLMHQVREKNTAHRTRSEPRFAEPTPRVPEVQPVTS</sequence>
<protein>
    <recommendedName>
        <fullName evidence="2">Zinc finger/thioredoxin putative domain-containing protein</fullName>
    </recommendedName>
</protein>
<evidence type="ECO:0000256" key="1">
    <source>
        <dbReference type="SAM" id="MobiDB-lite"/>
    </source>
</evidence>
<accession>A0A382FSZ8</accession>
<dbReference type="EMBL" id="UINC01051297">
    <property type="protein sequence ID" value="SVB65277.1"/>
    <property type="molecule type" value="Genomic_DNA"/>
</dbReference>
<reference evidence="3" key="1">
    <citation type="submission" date="2018-05" db="EMBL/GenBank/DDBJ databases">
        <authorList>
            <person name="Lanie J.A."/>
            <person name="Ng W.-L."/>
            <person name="Kazmierczak K.M."/>
            <person name="Andrzejewski T.M."/>
            <person name="Davidsen T.M."/>
            <person name="Wayne K.J."/>
            <person name="Tettelin H."/>
            <person name="Glass J.I."/>
            <person name="Rusch D."/>
            <person name="Podicherti R."/>
            <person name="Tsui H.-C.T."/>
            <person name="Winkler M.E."/>
        </authorList>
    </citation>
    <scope>NUCLEOTIDE SEQUENCE</scope>
</reference>
<feature type="domain" description="Zinc finger/thioredoxin putative" evidence="2">
    <location>
        <begin position="11"/>
        <end position="45"/>
    </location>
</feature>
<feature type="region of interest" description="Disordered" evidence="1">
    <location>
        <begin position="141"/>
        <end position="177"/>
    </location>
</feature>
<feature type="non-terminal residue" evidence="3">
    <location>
        <position position="177"/>
    </location>
</feature>
<organism evidence="3">
    <name type="scientific">marine metagenome</name>
    <dbReference type="NCBI Taxonomy" id="408172"/>
    <lineage>
        <taxon>unclassified sequences</taxon>
        <taxon>metagenomes</taxon>
        <taxon>ecological metagenomes</taxon>
    </lineage>
</organism>
<evidence type="ECO:0000259" key="2">
    <source>
        <dbReference type="Pfam" id="PF13719"/>
    </source>
</evidence>
<dbReference type="NCBIfam" id="TIGR02098">
    <property type="entry name" value="MJ0042_CXXC"/>
    <property type="match status" value="1"/>
</dbReference>
<evidence type="ECO:0000313" key="3">
    <source>
        <dbReference type="EMBL" id="SVB65277.1"/>
    </source>
</evidence>
<feature type="compositionally biased region" description="Basic and acidic residues" evidence="1">
    <location>
        <begin position="141"/>
        <end position="162"/>
    </location>
</feature>
<gene>
    <name evidence="3" type="ORF">METZ01_LOCUS218131</name>
</gene>
<dbReference type="InterPro" id="IPR011723">
    <property type="entry name" value="Znf/thioredoxin_put"/>
</dbReference>